<sequence length="780" mass="85911">MDVRDVHSKVSLDRFDRTTYFELSGKIPNTTETPYGNFIDNPGYFDAAFFNMSPREAEQTDPIHRLALVTAYEALEMSGYSLNRTPSTSVKRLLHAAGVSPLDVGHMELHGAGTQTGDTVESESVATVFAPLTRRRRPDQRLHLGAVKANIGHGVIPLHLNAGLVLEDAPTRAHLATDPRGTHVVALSAKSKHSLRGNAQALLQFLEKQPDTSLGDLAYTLAARRIHHPVRLAIAVSSTEELLGILTNAVHTIDEIRPVPSTPPAVVFAFTGQGAFDDGISTPRRGPLCAEESDAAPGVVSSVDTQLAILVVEIALSRLCLGEYAALVTAGVLSATDARFLAGKRAQLVEACCNPSECVMLSVRASVNDIKSAVGNISFKISCLNGPQDTAISGRSSDMIAIRTTLESKGFKCIHLDLPFAFYTAQMEPLLTTYEEVACHVTFKAPRMPILSPLLGDYLGRATREPVNFVDAVKAAYETDIIDDQTVWVDISPHPACGAFVRSVFLGATTVSSIRRNEDNFKALAGALARLHREGVPVEWNEYLRLYERAHQLLNLPAYCWNEKNYWIQYKGTWTLDKAYPPRKRPRDQGQGSSSSIQTPSVQQVITKEMQGEWICFYGNGIVIRQLPTSLLSTSLHLREKQWLEVNKHKQERGDFYKTISTSATAINFITEDMPPPKKQRTSSHTVPSVKANAKQIPPSPTVSDNSTVEKYLRLIAQEMRVERSSLTDDASFIELGIDSLMSLVLSEKFRMELDLEIKNTVFLECPNIAELKAWISECC</sequence>
<dbReference type="InterPro" id="IPR050091">
    <property type="entry name" value="PKS_NRPS_Biosynth_Enz"/>
</dbReference>
<feature type="region of interest" description="Disordered" evidence="5">
    <location>
        <begin position="579"/>
        <end position="602"/>
    </location>
</feature>
<dbReference type="InterPro" id="IPR014030">
    <property type="entry name" value="Ketoacyl_synth_N"/>
</dbReference>
<dbReference type="InterPro" id="IPR036736">
    <property type="entry name" value="ACP-like_sf"/>
</dbReference>
<organism evidence="7 8">
    <name type="scientific">Cladobotryum mycophilum</name>
    <dbReference type="NCBI Taxonomy" id="491253"/>
    <lineage>
        <taxon>Eukaryota</taxon>
        <taxon>Fungi</taxon>
        <taxon>Dikarya</taxon>
        <taxon>Ascomycota</taxon>
        <taxon>Pezizomycotina</taxon>
        <taxon>Sordariomycetes</taxon>
        <taxon>Hypocreomycetidae</taxon>
        <taxon>Hypocreales</taxon>
        <taxon>Hypocreaceae</taxon>
        <taxon>Cladobotryum</taxon>
    </lineage>
</organism>
<keyword evidence="8" id="KW-1185">Reference proteome</keyword>
<dbReference type="SMART" id="SM00825">
    <property type="entry name" value="PKS_KS"/>
    <property type="match status" value="1"/>
</dbReference>
<protein>
    <submittedName>
        <fullName evidence="7">Non-reducing polyketide synthase nscA</fullName>
    </submittedName>
</protein>
<gene>
    <name evidence="7" type="ORF">PT974_01758</name>
</gene>
<feature type="region of interest" description="Disordered" evidence="5">
    <location>
        <begin position="672"/>
        <end position="705"/>
    </location>
</feature>
<evidence type="ECO:0000259" key="6">
    <source>
        <dbReference type="PROSITE" id="PS50075"/>
    </source>
</evidence>
<dbReference type="InterPro" id="IPR020806">
    <property type="entry name" value="PKS_PP-bd"/>
</dbReference>
<dbReference type="EMBL" id="JAVFKD010000002">
    <property type="protein sequence ID" value="KAK5996424.1"/>
    <property type="molecule type" value="Genomic_DNA"/>
</dbReference>
<dbReference type="InterPro" id="IPR001227">
    <property type="entry name" value="Ac_transferase_dom_sf"/>
</dbReference>
<dbReference type="Pfam" id="PF00550">
    <property type="entry name" value="PP-binding"/>
    <property type="match status" value="1"/>
</dbReference>
<dbReference type="Gene3D" id="3.30.70.3290">
    <property type="match status" value="2"/>
</dbReference>
<dbReference type="Gene3D" id="3.40.366.10">
    <property type="entry name" value="Malonyl-Coenzyme A Acyl Carrier Protein, domain 2"/>
    <property type="match status" value="1"/>
</dbReference>
<dbReference type="PANTHER" id="PTHR43775:SF24">
    <property type="entry name" value="NON-REDUCING POLYKETIDE SYNTHASE APTA-RELATED"/>
    <property type="match status" value="1"/>
</dbReference>
<feature type="compositionally biased region" description="Polar residues" evidence="5">
    <location>
        <begin position="590"/>
        <end position="602"/>
    </location>
</feature>
<name>A0ABR0SWM6_9HYPO</name>
<reference evidence="7 8" key="1">
    <citation type="submission" date="2024-01" db="EMBL/GenBank/DDBJ databases">
        <title>Complete genome of Cladobotryum mycophilum ATHUM6906.</title>
        <authorList>
            <person name="Christinaki A.C."/>
            <person name="Myridakis A.I."/>
            <person name="Kouvelis V.N."/>
        </authorList>
    </citation>
    <scope>NUCLEOTIDE SEQUENCE [LARGE SCALE GENOMIC DNA]</scope>
    <source>
        <strain evidence="7 8">ATHUM6906</strain>
    </source>
</reference>
<evidence type="ECO:0000256" key="3">
    <source>
        <dbReference type="ARBA" id="ARBA00022553"/>
    </source>
</evidence>
<evidence type="ECO:0000313" key="7">
    <source>
        <dbReference type="EMBL" id="KAK5996424.1"/>
    </source>
</evidence>
<dbReference type="Pfam" id="PF22621">
    <property type="entry name" value="CurL-like_PKS_C"/>
    <property type="match status" value="1"/>
</dbReference>
<evidence type="ECO:0000256" key="5">
    <source>
        <dbReference type="SAM" id="MobiDB-lite"/>
    </source>
</evidence>
<proteinExistence type="predicted"/>
<dbReference type="SUPFAM" id="SSF47336">
    <property type="entry name" value="ACP-like"/>
    <property type="match status" value="1"/>
</dbReference>
<evidence type="ECO:0000256" key="2">
    <source>
        <dbReference type="ARBA" id="ARBA00022450"/>
    </source>
</evidence>
<keyword evidence="4" id="KW-0808">Transferase</keyword>
<accession>A0ABR0SWM6</accession>
<evidence type="ECO:0000256" key="4">
    <source>
        <dbReference type="ARBA" id="ARBA00022679"/>
    </source>
</evidence>
<dbReference type="Gene3D" id="1.10.1200.10">
    <property type="entry name" value="ACP-like"/>
    <property type="match status" value="1"/>
</dbReference>
<comment type="caution">
    <text evidence="7">The sequence shown here is derived from an EMBL/GenBank/DDBJ whole genome shotgun (WGS) entry which is preliminary data.</text>
</comment>
<evidence type="ECO:0000313" key="8">
    <source>
        <dbReference type="Proteomes" id="UP001338125"/>
    </source>
</evidence>
<dbReference type="Proteomes" id="UP001338125">
    <property type="component" value="Unassembled WGS sequence"/>
</dbReference>
<comment type="pathway">
    <text evidence="1">Secondary metabolite biosynthesis.</text>
</comment>
<dbReference type="InterPro" id="IPR009081">
    <property type="entry name" value="PP-bd_ACP"/>
</dbReference>
<dbReference type="InterPro" id="IPR020841">
    <property type="entry name" value="PKS_Beta-ketoAc_synthase_dom"/>
</dbReference>
<dbReference type="Pfam" id="PF00109">
    <property type="entry name" value="ketoacyl-synt"/>
    <property type="match status" value="1"/>
</dbReference>
<feature type="domain" description="Carrier" evidence="6">
    <location>
        <begin position="704"/>
        <end position="780"/>
    </location>
</feature>
<dbReference type="PANTHER" id="PTHR43775">
    <property type="entry name" value="FATTY ACID SYNTHASE"/>
    <property type="match status" value="1"/>
</dbReference>
<dbReference type="Gene3D" id="3.40.47.10">
    <property type="match status" value="2"/>
</dbReference>
<dbReference type="Pfam" id="PF00698">
    <property type="entry name" value="Acyl_transf_1"/>
    <property type="match status" value="1"/>
</dbReference>
<keyword evidence="3" id="KW-0597">Phosphoprotein</keyword>
<dbReference type="InterPro" id="IPR016039">
    <property type="entry name" value="Thiolase-like"/>
</dbReference>
<dbReference type="InterPro" id="IPR014043">
    <property type="entry name" value="Acyl_transferase_dom"/>
</dbReference>
<keyword evidence="2" id="KW-0596">Phosphopantetheine</keyword>
<evidence type="ECO:0000256" key="1">
    <source>
        <dbReference type="ARBA" id="ARBA00005179"/>
    </source>
</evidence>
<dbReference type="SMART" id="SM00827">
    <property type="entry name" value="PKS_AT"/>
    <property type="match status" value="1"/>
</dbReference>
<dbReference type="SUPFAM" id="SSF52151">
    <property type="entry name" value="FabD/lysophospholipase-like"/>
    <property type="match status" value="1"/>
</dbReference>
<dbReference type="InterPro" id="IPR016035">
    <property type="entry name" value="Acyl_Trfase/lysoPLipase"/>
</dbReference>
<dbReference type="PROSITE" id="PS50075">
    <property type="entry name" value="CARRIER"/>
    <property type="match status" value="1"/>
</dbReference>
<dbReference type="SUPFAM" id="SSF53901">
    <property type="entry name" value="Thiolase-like"/>
    <property type="match status" value="2"/>
</dbReference>
<dbReference type="SMART" id="SM00823">
    <property type="entry name" value="PKS_PP"/>
    <property type="match status" value="1"/>
</dbReference>